<dbReference type="PANTHER" id="PTHR30383">
    <property type="entry name" value="THIOESTERASE 1/PROTEASE 1/LYSOPHOSPHOLIPASE L1"/>
    <property type="match status" value="1"/>
</dbReference>
<dbReference type="Gene3D" id="3.40.50.1110">
    <property type="entry name" value="SGNH hydrolase"/>
    <property type="match status" value="1"/>
</dbReference>
<dbReference type="Proteomes" id="UP000005824">
    <property type="component" value="Unassembled WGS sequence"/>
</dbReference>
<dbReference type="InterPro" id="IPR013830">
    <property type="entry name" value="SGNH_hydro"/>
</dbReference>
<evidence type="ECO:0000256" key="1">
    <source>
        <dbReference type="SAM" id="SignalP"/>
    </source>
</evidence>
<dbReference type="AlphaFoldDB" id="B4D901"/>
<feature type="domain" description="SGNH hydrolase-type esterase" evidence="2">
    <location>
        <begin position="43"/>
        <end position="241"/>
    </location>
</feature>
<evidence type="ECO:0000313" key="3">
    <source>
        <dbReference type="EMBL" id="EDY17046.1"/>
    </source>
</evidence>
<keyword evidence="1" id="KW-0732">Signal</keyword>
<feature type="chain" id="PRO_5002803301" evidence="1">
    <location>
        <begin position="20"/>
        <end position="477"/>
    </location>
</feature>
<reference evidence="3 4" key="1">
    <citation type="journal article" date="2011" name="J. Bacteriol.">
        <title>Genome sequence of Chthoniobacter flavus Ellin428, an aerobic heterotrophic soil bacterium.</title>
        <authorList>
            <person name="Kant R."/>
            <person name="van Passel M.W."/>
            <person name="Palva A."/>
            <person name="Lucas S."/>
            <person name="Lapidus A."/>
            <person name="Glavina Del Rio T."/>
            <person name="Dalin E."/>
            <person name="Tice H."/>
            <person name="Bruce D."/>
            <person name="Goodwin L."/>
            <person name="Pitluck S."/>
            <person name="Larimer F.W."/>
            <person name="Land M.L."/>
            <person name="Hauser L."/>
            <person name="Sangwan P."/>
            <person name="de Vos W.M."/>
            <person name="Janssen P.H."/>
            <person name="Smidt H."/>
        </authorList>
    </citation>
    <scope>NUCLEOTIDE SEQUENCE [LARGE SCALE GENOMIC DNA]</scope>
    <source>
        <strain evidence="3 4">Ellin428</strain>
    </source>
</reference>
<dbReference type="Pfam" id="PF13472">
    <property type="entry name" value="Lipase_GDSL_2"/>
    <property type="match status" value="1"/>
</dbReference>
<dbReference type="EMBL" id="ABVL01000024">
    <property type="protein sequence ID" value="EDY17046.1"/>
    <property type="molecule type" value="Genomic_DNA"/>
</dbReference>
<keyword evidence="4" id="KW-1185">Reference proteome</keyword>
<protein>
    <submittedName>
        <fullName evidence="3">Lipolytic protein G-D-S-L family</fullName>
    </submittedName>
</protein>
<proteinExistence type="predicted"/>
<sequence>MRLSSLVFIFIAFICPAFAENGTSSGAPASPLLQKGNARVVLVGDSITGQSRNHPAGYAHQMDWALEQAYPGCHPHIIALGGSGQGVQAWLNTEKRSRTDSFPLDVKGIDVKTELDQPTDVLIVMLGMNDVLAPYVWDEPASWEKWSANYRELVTSLQSRLKPKITAVATATMCTEDETSPKNEMIRKLNEHLQSLAQEMGLLVLPTHATMLDVLRRGRHVKADFHVTHDYVHPNEAGHQAIAIAMLRGLDGEKAARAIEEQKLAKILNPTSSAPVPVTIAPSPAPWVVTAGFVRKPWNDRQPPTGATFHGPVEDAIEHGRSPLDVAEAAPGQKLDWEPYQASINFTGGANPDSVDFAAVTHARPFEAGYGARWIRSDRERPVNVELSTQAFAGTPYLEVWLNGKSIYSGLIAGEPGKKKTVPAQLHGGWNTLAFALNHVTWQMQCTVHLAGVGDDSLSDLQYSINAQEAETSTKRN</sequence>
<dbReference type="GO" id="GO:0004622">
    <property type="term" value="F:phosphatidylcholine lysophospholipase activity"/>
    <property type="evidence" value="ECO:0007669"/>
    <property type="project" value="TreeGrafter"/>
</dbReference>
<dbReference type="PANTHER" id="PTHR30383:SF5">
    <property type="entry name" value="SGNH HYDROLASE-TYPE ESTERASE DOMAIN-CONTAINING PROTEIN"/>
    <property type="match status" value="1"/>
</dbReference>
<dbReference type="RefSeq" id="WP_006982712.1">
    <property type="nucleotide sequence ID" value="NZ_ABVL01000024.1"/>
</dbReference>
<name>B4D901_9BACT</name>
<evidence type="ECO:0000259" key="2">
    <source>
        <dbReference type="Pfam" id="PF13472"/>
    </source>
</evidence>
<accession>B4D901</accession>
<gene>
    <name evidence="3" type="ORF">CfE428DRAFT_5391</name>
</gene>
<feature type="signal peptide" evidence="1">
    <location>
        <begin position="1"/>
        <end position="19"/>
    </location>
</feature>
<dbReference type="InterPro" id="IPR036514">
    <property type="entry name" value="SGNH_hydro_sf"/>
</dbReference>
<dbReference type="InParanoid" id="B4D901"/>
<organism evidence="3 4">
    <name type="scientific">Chthoniobacter flavus Ellin428</name>
    <dbReference type="NCBI Taxonomy" id="497964"/>
    <lineage>
        <taxon>Bacteria</taxon>
        <taxon>Pseudomonadati</taxon>
        <taxon>Verrucomicrobiota</taxon>
        <taxon>Spartobacteria</taxon>
        <taxon>Chthoniobacterales</taxon>
        <taxon>Chthoniobacteraceae</taxon>
        <taxon>Chthoniobacter</taxon>
    </lineage>
</organism>
<dbReference type="InterPro" id="IPR051532">
    <property type="entry name" value="Ester_Hydrolysis_Enzymes"/>
</dbReference>
<dbReference type="STRING" id="497964.CfE428DRAFT_5391"/>
<dbReference type="SUPFAM" id="SSF52266">
    <property type="entry name" value="SGNH hydrolase"/>
    <property type="match status" value="1"/>
</dbReference>
<evidence type="ECO:0000313" key="4">
    <source>
        <dbReference type="Proteomes" id="UP000005824"/>
    </source>
</evidence>
<comment type="caution">
    <text evidence="3">The sequence shown here is derived from an EMBL/GenBank/DDBJ whole genome shotgun (WGS) entry which is preliminary data.</text>
</comment>